<reference evidence="3" key="1">
    <citation type="submission" date="2016-11" db="UniProtKB">
        <authorList>
            <consortium name="WormBaseParasite"/>
        </authorList>
    </citation>
    <scope>IDENTIFICATION</scope>
</reference>
<dbReference type="AlphaFoldDB" id="A0A1I7URB3"/>
<dbReference type="eggNOG" id="ENOG502TGI4">
    <property type="taxonomic scope" value="Eukaryota"/>
</dbReference>
<evidence type="ECO:0000256" key="1">
    <source>
        <dbReference type="SAM" id="Phobius"/>
    </source>
</evidence>
<evidence type="ECO:0000313" key="3">
    <source>
        <dbReference type="WBParaSite" id="Csp11.Scaffold630.g18564.t2"/>
    </source>
</evidence>
<organism evidence="2 3">
    <name type="scientific">Caenorhabditis tropicalis</name>
    <dbReference type="NCBI Taxonomy" id="1561998"/>
    <lineage>
        <taxon>Eukaryota</taxon>
        <taxon>Metazoa</taxon>
        <taxon>Ecdysozoa</taxon>
        <taxon>Nematoda</taxon>
        <taxon>Chromadorea</taxon>
        <taxon>Rhabditida</taxon>
        <taxon>Rhabditina</taxon>
        <taxon>Rhabditomorpha</taxon>
        <taxon>Rhabditoidea</taxon>
        <taxon>Rhabditidae</taxon>
        <taxon>Peloderinae</taxon>
        <taxon>Caenorhabditis</taxon>
    </lineage>
</organism>
<keyword evidence="2" id="KW-1185">Reference proteome</keyword>
<keyword evidence="1" id="KW-0812">Transmembrane</keyword>
<feature type="transmembrane region" description="Helical" evidence="1">
    <location>
        <begin position="33"/>
        <end position="52"/>
    </location>
</feature>
<keyword evidence="1" id="KW-1133">Transmembrane helix</keyword>
<keyword evidence="1" id="KW-0472">Membrane</keyword>
<accession>A0A1I7URB3</accession>
<name>A0A1I7URB3_9PELO</name>
<proteinExistence type="predicted"/>
<protein>
    <submittedName>
        <fullName evidence="3">Reticulon domain-containing protein</fullName>
    </submittedName>
</protein>
<dbReference type="WBParaSite" id="Csp11.Scaffold630.g18564.t2">
    <property type="protein sequence ID" value="Csp11.Scaffold630.g18564.t2"/>
    <property type="gene ID" value="Csp11.Scaffold630.g18564"/>
</dbReference>
<sequence>MILGRKRAEVKKGFAQPQHGGLNQDDWTDDFEIPTMLCVLFYCAATYLTIFMTTQMFPNRRPLIFKDLRHADREFQRLAPVIEAIVGRVHAYLNLLKKKNEAKKA</sequence>
<dbReference type="Proteomes" id="UP000095282">
    <property type="component" value="Unplaced"/>
</dbReference>
<evidence type="ECO:0000313" key="2">
    <source>
        <dbReference type="Proteomes" id="UP000095282"/>
    </source>
</evidence>